<dbReference type="GO" id="GO:0009029">
    <property type="term" value="F:lipid-A 4'-kinase activity"/>
    <property type="evidence" value="ECO:0007669"/>
    <property type="project" value="UniProtKB-UniRule"/>
</dbReference>
<comment type="similarity">
    <text evidence="13">Belongs to the LpxK family.</text>
</comment>
<dbReference type="SUPFAM" id="SSF52540">
    <property type="entry name" value="P-loop containing nucleoside triphosphate hydrolases"/>
    <property type="match status" value="1"/>
</dbReference>
<evidence type="ECO:0000313" key="16">
    <source>
        <dbReference type="Proteomes" id="UP000295765"/>
    </source>
</evidence>
<dbReference type="PANTHER" id="PTHR42724">
    <property type="entry name" value="TETRAACYLDISACCHARIDE 4'-KINASE"/>
    <property type="match status" value="1"/>
</dbReference>
<gene>
    <name evidence="13" type="primary">lpxK</name>
    <name evidence="15" type="ORF">EV699_103160</name>
</gene>
<evidence type="ECO:0000256" key="4">
    <source>
        <dbReference type="ARBA" id="ARBA00016436"/>
    </source>
</evidence>
<comment type="caution">
    <text evidence="15">The sequence shown here is derived from an EMBL/GenBank/DDBJ whole genome shotgun (WGS) entry which is preliminary data.</text>
</comment>
<dbReference type="OrthoDB" id="9766423at2"/>
<keyword evidence="8 13" id="KW-0547">Nucleotide-binding</keyword>
<accession>A0A4R2L8U1</accession>
<evidence type="ECO:0000256" key="7">
    <source>
        <dbReference type="ARBA" id="ARBA00022679"/>
    </source>
</evidence>
<dbReference type="GO" id="GO:0005886">
    <property type="term" value="C:plasma membrane"/>
    <property type="evidence" value="ECO:0007669"/>
    <property type="project" value="TreeGrafter"/>
</dbReference>
<proteinExistence type="inferred from homology"/>
<evidence type="ECO:0000256" key="8">
    <source>
        <dbReference type="ARBA" id="ARBA00022741"/>
    </source>
</evidence>
<dbReference type="InterPro" id="IPR027417">
    <property type="entry name" value="P-loop_NTPase"/>
</dbReference>
<feature type="region of interest" description="Disordered" evidence="14">
    <location>
        <begin position="327"/>
        <end position="352"/>
    </location>
</feature>
<dbReference type="UniPathway" id="UPA00359">
    <property type="reaction ID" value="UER00482"/>
</dbReference>
<evidence type="ECO:0000313" key="15">
    <source>
        <dbReference type="EMBL" id="TCO83110.1"/>
    </source>
</evidence>
<keyword evidence="6 13" id="KW-0441">Lipid A biosynthesis</keyword>
<dbReference type="NCBIfam" id="TIGR00682">
    <property type="entry name" value="lpxK"/>
    <property type="match status" value="1"/>
</dbReference>
<dbReference type="RefSeq" id="WP_132538868.1">
    <property type="nucleotide sequence ID" value="NZ_SLWY01000003.1"/>
</dbReference>
<evidence type="ECO:0000256" key="12">
    <source>
        <dbReference type="ARBA" id="ARBA00029757"/>
    </source>
</evidence>
<dbReference type="InterPro" id="IPR003758">
    <property type="entry name" value="LpxK"/>
</dbReference>
<dbReference type="AlphaFoldDB" id="A0A4R2L8U1"/>
<keyword evidence="10 13" id="KW-0067">ATP-binding</keyword>
<dbReference type="Proteomes" id="UP000295765">
    <property type="component" value="Unassembled WGS sequence"/>
</dbReference>
<evidence type="ECO:0000256" key="1">
    <source>
        <dbReference type="ARBA" id="ARBA00002274"/>
    </source>
</evidence>
<name>A0A4R2L8U1_9GAMM</name>
<evidence type="ECO:0000256" key="9">
    <source>
        <dbReference type="ARBA" id="ARBA00022777"/>
    </source>
</evidence>
<keyword evidence="9 13" id="KW-0418">Kinase</keyword>
<sequence>MKAPAFWQRRGPGACALLPLAALFAALAALRRLAYRRGWLAVERVPVPVIVVGNISVGGTGKTPLLVALAEHLRAAGHRPGIVARGYGGRSRDWPRAVDARADPAEVGDEPVLLAGRSACPVFVGPDRVAAARALLAVHPDCDLLLADDGLQHYRLGRDVEVVVVDGRRRFGNGWPLPAGPLREPPARLAAADFVVVNGAAPGAGEWRMELVGDTAHALDDPARTRPLADFRGRPLHALAGIGDPARFFAALAAAGLDCVPHAFPDHHAYAAADLAWARGGTLLMTEKDAVKCRRLGLRDDAWYLPVSARLDPRLLERLLARVATLTPGGDDDGQETARHPGVPGQQGAARV</sequence>
<dbReference type="EMBL" id="SLWY01000003">
    <property type="protein sequence ID" value="TCO83110.1"/>
    <property type="molecule type" value="Genomic_DNA"/>
</dbReference>
<protein>
    <recommendedName>
        <fullName evidence="4 13">Tetraacyldisaccharide 4'-kinase</fullName>
        <ecNumber evidence="3 13">2.7.1.130</ecNumber>
    </recommendedName>
    <alternativeName>
        <fullName evidence="12 13">Lipid A 4'-kinase</fullName>
    </alternativeName>
</protein>
<organism evidence="15 16">
    <name type="scientific">Plasticicumulans lactativorans</name>
    <dbReference type="NCBI Taxonomy" id="1133106"/>
    <lineage>
        <taxon>Bacteria</taxon>
        <taxon>Pseudomonadati</taxon>
        <taxon>Pseudomonadota</taxon>
        <taxon>Gammaproteobacteria</taxon>
        <taxon>Candidatus Competibacteraceae</taxon>
        <taxon>Plasticicumulans</taxon>
    </lineage>
</organism>
<dbReference type="PANTHER" id="PTHR42724:SF1">
    <property type="entry name" value="TETRAACYLDISACCHARIDE 4'-KINASE, MITOCHONDRIAL-RELATED"/>
    <property type="match status" value="1"/>
</dbReference>
<comment type="catalytic activity">
    <reaction evidence="13">
        <text>a lipid A disaccharide + ATP = a lipid IVA + ADP + H(+)</text>
        <dbReference type="Rhea" id="RHEA:67840"/>
        <dbReference type="ChEBI" id="CHEBI:15378"/>
        <dbReference type="ChEBI" id="CHEBI:30616"/>
        <dbReference type="ChEBI" id="CHEBI:176343"/>
        <dbReference type="ChEBI" id="CHEBI:176425"/>
        <dbReference type="ChEBI" id="CHEBI:456216"/>
        <dbReference type="EC" id="2.7.1.130"/>
    </reaction>
</comment>
<evidence type="ECO:0000256" key="3">
    <source>
        <dbReference type="ARBA" id="ARBA00012071"/>
    </source>
</evidence>
<dbReference type="HAMAP" id="MF_00409">
    <property type="entry name" value="LpxK"/>
    <property type="match status" value="1"/>
</dbReference>
<comment type="pathway">
    <text evidence="2 13">Glycolipid biosynthesis; lipid IV(A) biosynthesis; lipid IV(A) from (3R)-3-hydroxytetradecanoyl-[acyl-carrier-protein] and UDP-N-acetyl-alpha-D-glucosamine: step 6/6.</text>
</comment>
<feature type="binding site" evidence="13">
    <location>
        <begin position="56"/>
        <end position="63"/>
    </location>
    <ligand>
        <name>ATP</name>
        <dbReference type="ChEBI" id="CHEBI:30616"/>
    </ligand>
</feature>
<reference evidence="15 16" key="1">
    <citation type="submission" date="2019-03" db="EMBL/GenBank/DDBJ databases">
        <title>Genomic Encyclopedia of Type Strains, Phase IV (KMG-IV): sequencing the most valuable type-strain genomes for metagenomic binning, comparative biology and taxonomic classification.</title>
        <authorList>
            <person name="Goeker M."/>
        </authorList>
    </citation>
    <scope>NUCLEOTIDE SEQUENCE [LARGE SCALE GENOMIC DNA]</scope>
    <source>
        <strain evidence="15 16">DSM 25287</strain>
    </source>
</reference>
<dbReference type="Pfam" id="PF02606">
    <property type="entry name" value="LpxK"/>
    <property type="match status" value="1"/>
</dbReference>
<keyword evidence="7 13" id="KW-0808">Transferase</keyword>
<evidence type="ECO:0000256" key="5">
    <source>
        <dbReference type="ARBA" id="ARBA00022516"/>
    </source>
</evidence>
<evidence type="ECO:0000256" key="10">
    <source>
        <dbReference type="ARBA" id="ARBA00022840"/>
    </source>
</evidence>
<keyword evidence="11 13" id="KW-0443">Lipid metabolism</keyword>
<evidence type="ECO:0000256" key="13">
    <source>
        <dbReference type="HAMAP-Rule" id="MF_00409"/>
    </source>
</evidence>
<dbReference type="EC" id="2.7.1.130" evidence="3 13"/>
<comment type="function">
    <text evidence="1 13">Transfers the gamma-phosphate of ATP to the 4'-position of a tetraacyldisaccharide 1-phosphate intermediate (termed DS-1-P) to form tetraacyldisaccharide 1,4'-bis-phosphate (lipid IVA).</text>
</comment>
<keyword evidence="5 13" id="KW-0444">Lipid biosynthesis</keyword>
<dbReference type="GO" id="GO:0005524">
    <property type="term" value="F:ATP binding"/>
    <property type="evidence" value="ECO:0007669"/>
    <property type="project" value="UniProtKB-UniRule"/>
</dbReference>
<evidence type="ECO:0000256" key="6">
    <source>
        <dbReference type="ARBA" id="ARBA00022556"/>
    </source>
</evidence>
<evidence type="ECO:0000256" key="2">
    <source>
        <dbReference type="ARBA" id="ARBA00004870"/>
    </source>
</evidence>
<dbReference type="GO" id="GO:0009245">
    <property type="term" value="P:lipid A biosynthetic process"/>
    <property type="evidence" value="ECO:0007669"/>
    <property type="project" value="UniProtKB-UniRule"/>
</dbReference>
<evidence type="ECO:0000256" key="11">
    <source>
        <dbReference type="ARBA" id="ARBA00023098"/>
    </source>
</evidence>
<dbReference type="GO" id="GO:0009244">
    <property type="term" value="P:lipopolysaccharide core region biosynthetic process"/>
    <property type="evidence" value="ECO:0007669"/>
    <property type="project" value="TreeGrafter"/>
</dbReference>
<evidence type="ECO:0000256" key="14">
    <source>
        <dbReference type="SAM" id="MobiDB-lite"/>
    </source>
</evidence>
<keyword evidence="16" id="KW-1185">Reference proteome</keyword>